<keyword evidence="2" id="KW-1185">Reference proteome</keyword>
<dbReference type="HOGENOM" id="CLU_2833449_0_0_1"/>
<name>G0PGR8_CAEBE</name>
<dbReference type="Proteomes" id="UP000008068">
    <property type="component" value="Unassembled WGS sequence"/>
</dbReference>
<dbReference type="AlphaFoldDB" id="G0PGR8"/>
<evidence type="ECO:0000313" key="2">
    <source>
        <dbReference type="Proteomes" id="UP000008068"/>
    </source>
</evidence>
<accession>G0PGR8</accession>
<proteinExistence type="predicted"/>
<gene>
    <name evidence="1" type="ORF">CAEBREN_25451</name>
</gene>
<dbReference type="EMBL" id="GL380438">
    <property type="protein sequence ID" value="EGT55609.1"/>
    <property type="molecule type" value="Genomic_DNA"/>
</dbReference>
<protein>
    <submittedName>
        <fullName evidence="1">Uncharacterized protein</fullName>
    </submittedName>
</protein>
<organism evidence="2">
    <name type="scientific">Caenorhabditis brenneri</name>
    <name type="common">Nematode worm</name>
    <dbReference type="NCBI Taxonomy" id="135651"/>
    <lineage>
        <taxon>Eukaryota</taxon>
        <taxon>Metazoa</taxon>
        <taxon>Ecdysozoa</taxon>
        <taxon>Nematoda</taxon>
        <taxon>Chromadorea</taxon>
        <taxon>Rhabditida</taxon>
        <taxon>Rhabditina</taxon>
        <taxon>Rhabditomorpha</taxon>
        <taxon>Rhabditoidea</taxon>
        <taxon>Rhabditidae</taxon>
        <taxon>Peloderinae</taxon>
        <taxon>Caenorhabditis</taxon>
    </lineage>
</organism>
<evidence type="ECO:0000313" key="1">
    <source>
        <dbReference type="EMBL" id="EGT55609.1"/>
    </source>
</evidence>
<dbReference type="InParanoid" id="G0PGR8"/>
<reference evidence="2" key="1">
    <citation type="submission" date="2011-07" db="EMBL/GenBank/DDBJ databases">
        <authorList>
            <consortium name="Caenorhabditis brenneri Sequencing and Analysis Consortium"/>
            <person name="Wilson R.K."/>
        </authorList>
    </citation>
    <scope>NUCLEOTIDE SEQUENCE [LARGE SCALE GENOMIC DNA]</scope>
    <source>
        <strain evidence="2">PB2801</strain>
    </source>
</reference>
<sequence length="66" mass="7512">MTGGTATPELGDITPFVYNEDRGGHPQVVQQTTRTEHFYNFFKGIFSKLSYCFPVVISQIITYLSY</sequence>